<evidence type="ECO:0000259" key="1">
    <source>
        <dbReference type="Pfam" id="PF07484"/>
    </source>
</evidence>
<evidence type="ECO:0000313" key="2">
    <source>
        <dbReference type="EMBL" id="GGF66172.1"/>
    </source>
</evidence>
<dbReference type="InterPro" id="IPR011083">
    <property type="entry name" value="Phage_tail_collar_dom"/>
</dbReference>
<comment type="caution">
    <text evidence="2">The sequence shown here is derived from an EMBL/GenBank/DDBJ whole genome shotgun (WGS) entry which is preliminary data.</text>
</comment>
<proteinExistence type="predicted"/>
<dbReference type="RefSeq" id="WP_188579374.1">
    <property type="nucleotide sequence ID" value="NZ_BMCT01000003.1"/>
</dbReference>
<feature type="domain" description="Phage tail collar" evidence="1">
    <location>
        <begin position="6"/>
        <end position="62"/>
    </location>
</feature>
<dbReference type="InterPro" id="IPR037053">
    <property type="entry name" value="Phage_tail_collar_dom_sf"/>
</dbReference>
<gene>
    <name evidence="2" type="ORF">GCM10007301_27300</name>
</gene>
<keyword evidence="3" id="KW-1185">Reference proteome</keyword>
<dbReference type="Proteomes" id="UP000606044">
    <property type="component" value="Unassembled WGS sequence"/>
</dbReference>
<organism evidence="2 3">
    <name type="scientific">Azorhizobium oxalatiphilum</name>
    <dbReference type="NCBI Taxonomy" id="980631"/>
    <lineage>
        <taxon>Bacteria</taxon>
        <taxon>Pseudomonadati</taxon>
        <taxon>Pseudomonadota</taxon>
        <taxon>Alphaproteobacteria</taxon>
        <taxon>Hyphomicrobiales</taxon>
        <taxon>Xanthobacteraceae</taxon>
        <taxon>Azorhizobium</taxon>
    </lineage>
</organism>
<dbReference type="SUPFAM" id="SSF88874">
    <property type="entry name" value="Receptor-binding domain of short tail fibre protein gp12"/>
    <property type="match status" value="1"/>
</dbReference>
<dbReference type="Gene3D" id="3.90.1340.10">
    <property type="entry name" value="Phage tail collar domain"/>
    <property type="match status" value="1"/>
</dbReference>
<accession>A0A917C0C5</accession>
<dbReference type="Pfam" id="PF07484">
    <property type="entry name" value="Collar"/>
    <property type="match status" value="1"/>
</dbReference>
<dbReference type="EMBL" id="BMCT01000003">
    <property type="protein sequence ID" value="GGF66172.1"/>
    <property type="molecule type" value="Genomic_DNA"/>
</dbReference>
<reference evidence="2" key="2">
    <citation type="submission" date="2020-09" db="EMBL/GenBank/DDBJ databases">
        <authorList>
            <person name="Sun Q."/>
            <person name="Sedlacek I."/>
        </authorList>
    </citation>
    <scope>NUCLEOTIDE SEQUENCE</scope>
    <source>
        <strain evidence="2">CCM 7897</strain>
    </source>
</reference>
<sequence>MNCYVGEIRLAVFPIIPAGWLPCDGRIVAVADYKALFSLLGSMYGGDGDKTFGLPDLRGRTPVNMRDVTELSKSGGTETVALALDQIPSHTHPWLVSSKVATEGGVGGNFYAAPPATTSPPAPANTPNVPLYAAPATPAGIVPIYEGCLRSTGDGTGHTNMQPYVVLNYLIAFGGVFPVRP</sequence>
<protein>
    <submittedName>
        <fullName evidence="2">Tail Collar domain-containing protein</fullName>
    </submittedName>
</protein>
<dbReference type="AlphaFoldDB" id="A0A917C0C5"/>
<name>A0A917C0C5_9HYPH</name>
<reference evidence="2" key="1">
    <citation type="journal article" date="2014" name="Int. J. Syst. Evol. Microbiol.">
        <title>Complete genome sequence of Corynebacterium casei LMG S-19264T (=DSM 44701T), isolated from a smear-ripened cheese.</title>
        <authorList>
            <consortium name="US DOE Joint Genome Institute (JGI-PGF)"/>
            <person name="Walter F."/>
            <person name="Albersmeier A."/>
            <person name="Kalinowski J."/>
            <person name="Ruckert C."/>
        </authorList>
    </citation>
    <scope>NUCLEOTIDE SEQUENCE</scope>
    <source>
        <strain evidence="2">CCM 7897</strain>
    </source>
</reference>
<evidence type="ECO:0000313" key="3">
    <source>
        <dbReference type="Proteomes" id="UP000606044"/>
    </source>
</evidence>